<keyword evidence="4" id="KW-0238">DNA-binding</keyword>
<gene>
    <name evidence="9" type="ORF">CXG81DRAFT_13847</name>
</gene>
<dbReference type="STRING" id="1555241.A0A4P9X4D7"/>
<keyword evidence="5" id="KW-0804">Transcription</keyword>
<dbReference type="OrthoDB" id="60033at2759"/>
<evidence type="ECO:0000256" key="4">
    <source>
        <dbReference type="ARBA" id="ARBA00023125"/>
    </source>
</evidence>
<reference evidence="10" key="1">
    <citation type="journal article" date="2018" name="Nat. Microbiol.">
        <title>Leveraging single-cell genomics to expand the fungal tree of life.</title>
        <authorList>
            <person name="Ahrendt S.R."/>
            <person name="Quandt C.A."/>
            <person name="Ciobanu D."/>
            <person name="Clum A."/>
            <person name="Salamov A."/>
            <person name="Andreopoulos B."/>
            <person name="Cheng J.F."/>
            <person name="Woyke T."/>
            <person name="Pelin A."/>
            <person name="Henrissat B."/>
            <person name="Reynolds N.K."/>
            <person name="Benny G.L."/>
            <person name="Smith M.E."/>
            <person name="James T.Y."/>
            <person name="Grigoriev I.V."/>
        </authorList>
    </citation>
    <scope>NUCLEOTIDE SEQUENCE [LARGE SCALE GENOMIC DNA]</scope>
    <source>
        <strain evidence="10">ATCC 52028</strain>
    </source>
</reference>
<evidence type="ECO:0000256" key="7">
    <source>
        <dbReference type="RuleBase" id="RU004020"/>
    </source>
</evidence>
<evidence type="ECO:0000256" key="5">
    <source>
        <dbReference type="ARBA" id="ARBA00023163"/>
    </source>
</evidence>
<evidence type="ECO:0000259" key="8">
    <source>
        <dbReference type="PROSITE" id="PS00434"/>
    </source>
</evidence>
<protein>
    <recommendedName>
        <fullName evidence="8">HSF-type DNA-binding domain-containing protein</fullName>
    </recommendedName>
</protein>
<dbReference type="PROSITE" id="PS00434">
    <property type="entry name" value="HSF_DOMAIN"/>
    <property type="match status" value="1"/>
</dbReference>
<dbReference type="SUPFAM" id="SSF46785">
    <property type="entry name" value="Winged helix' DNA-binding domain"/>
    <property type="match status" value="1"/>
</dbReference>
<evidence type="ECO:0000256" key="2">
    <source>
        <dbReference type="ARBA" id="ARBA00006403"/>
    </source>
</evidence>
<evidence type="ECO:0000256" key="1">
    <source>
        <dbReference type="ARBA" id="ARBA00004123"/>
    </source>
</evidence>
<dbReference type="Proteomes" id="UP000274922">
    <property type="component" value="Unassembled WGS sequence"/>
</dbReference>
<name>A0A4P9X4D7_9FUNG</name>
<comment type="similarity">
    <text evidence="2 7">Belongs to the HSF family.</text>
</comment>
<keyword evidence="3" id="KW-0805">Transcription regulation</keyword>
<dbReference type="PRINTS" id="PR00056">
    <property type="entry name" value="HSFDOMAIN"/>
</dbReference>
<evidence type="ECO:0000256" key="3">
    <source>
        <dbReference type="ARBA" id="ARBA00023015"/>
    </source>
</evidence>
<dbReference type="GO" id="GO:0003700">
    <property type="term" value="F:DNA-binding transcription factor activity"/>
    <property type="evidence" value="ECO:0007669"/>
    <property type="project" value="InterPro"/>
</dbReference>
<feature type="domain" description="HSF-type DNA-binding" evidence="8">
    <location>
        <begin position="72"/>
        <end position="96"/>
    </location>
</feature>
<dbReference type="PANTHER" id="PTHR10015">
    <property type="entry name" value="HEAT SHOCK TRANSCRIPTION FACTOR"/>
    <property type="match status" value="1"/>
</dbReference>
<dbReference type="InterPro" id="IPR000232">
    <property type="entry name" value="HSF_DNA-bd"/>
</dbReference>
<evidence type="ECO:0000313" key="9">
    <source>
        <dbReference type="EMBL" id="RKO99937.1"/>
    </source>
</evidence>
<dbReference type="InterPro" id="IPR036388">
    <property type="entry name" value="WH-like_DNA-bd_sf"/>
</dbReference>
<dbReference type="SMART" id="SM00415">
    <property type="entry name" value="HSF"/>
    <property type="match status" value="1"/>
</dbReference>
<keyword evidence="6" id="KW-0539">Nucleus</keyword>
<dbReference type="PANTHER" id="PTHR10015:SF427">
    <property type="entry name" value="HEAT SHOCK FACTOR PROTEIN"/>
    <property type="match status" value="1"/>
</dbReference>
<evidence type="ECO:0000256" key="6">
    <source>
        <dbReference type="ARBA" id="ARBA00023242"/>
    </source>
</evidence>
<feature type="non-terminal residue" evidence="9">
    <location>
        <position position="205"/>
    </location>
</feature>
<accession>A0A4P9X4D7</accession>
<dbReference type="GO" id="GO:0005634">
    <property type="term" value="C:nucleus"/>
    <property type="evidence" value="ECO:0007669"/>
    <property type="project" value="UniProtKB-SubCell"/>
</dbReference>
<dbReference type="GO" id="GO:0043565">
    <property type="term" value="F:sequence-specific DNA binding"/>
    <property type="evidence" value="ECO:0007669"/>
    <property type="project" value="InterPro"/>
</dbReference>
<dbReference type="EMBL" id="ML014246">
    <property type="protein sequence ID" value="RKO99937.1"/>
    <property type="molecule type" value="Genomic_DNA"/>
</dbReference>
<comment type="subcellular location">
    <subcellularLocation>
        <location evidence="1">Nucleus</location>
    </subcellularLocation>
</comment>
<dbReference type="Pfam" id="PF00447">
    <property type="entry name" value="HSF_DNA-bind"/>
    <property type="match status" value="1"/>
</dbReference>
<organism evidence="9 10">
    <name type="scientific">Caulochytrium protostelioides</name>
    <dbReference type="NCBI Taxonomy" id="1555241"/>
    <lineage>
        <taxon>Eukaryota</taxon>
        <taxon>Fungi</taxon>
        <taxon>Fungi incertae sedis</taxon>
        <taxon>Chytridiomycota</taxon>
        <taxon>Chytridiomycota incertae sedis</taxon>
        <taxon>Chytridiomycetes</taxon>
        <taxon>Caulochytriales</taxon>
        <taxon>Caulochytriaceae</taxon>
        <taxon>Caulochytrium</taxon>
    </lineage>
</organism>
<evidence type="ECO:0000313" key="10">
    <source>
        <dbReference type="Proteomes" id="UP000274922"/>
    </source>
</evidence>
<proteinExistence type="inferred from homology"/>
<keyword evidence="10" id="KW-1185">Reference proteome</keyword>
<dbReference type="InterPro" id="IPR036390">
    <property type="entry name" value="WH_DNA-bd_sf"/>
</dbReference>
<sequence>MDSPLSLLISASPSSRPDATPNNGSGANPLGNFVHKLHNMVVDSMYQHLISWNYIGTSFIVCNVLEFSRDVLPKHFKHNNFSSFVRQLNMYGFHKVNKSPRGSRTAAENQVWEFSHPKFLRDRPDLLDQIKRKTLETEVIRRETGDVYAYVHLLQLQISDLGAQVTNLNDTVGVLVKELNETRRKQAIQQQMMKNMMTYMRRLHG</sequence>
<dbReference type="Gene3D" id="1.10.10.10">
    <property type="entry name" value="Winged helix-like DNA-binding domain superfamily/Winged helix DNA-binding domain"/>
    <property type="match status" value="1"/>
</dbReference>
<dbReference type="AlphaFoldDB" id="A0A4P9X4D7"/>
<dbReference type="FunFam" id="1.10.10.10:FF:000027">
    <property type="entry name" value="Heat shock transcription factor 1"/>
    <property type="match status" value="1"/>
</dbReference>